<feature type="compositionally biased region" description="Basic and acidic residues" evidence="1">
    <location>
        <begin position="1561"/>
        <end position="1574"/>
    </location>
</feature>
<feature type="compositionally biased region" description="Basic and acidic residues" evidence="1">
    <location>
        <begin position="1612"/>
        <end position="1624"/>
    </location>
</feature>
<feature type="region of interest" description="Disordered" evidence="1">
    <location>
        <begin position="1503"/>
        <end position="1539"/>
    </location>
</feature>
<feature type="region of interest" description="Disordered" evidence="1">
    <location>
        <begin position="733"/>
        <end position="892"/>
    </location>
</feature>
<feature type="region of interest" description="Disordered" evidence="1">
    <location>
        <begin position="297"/>
        <end position="316"/>
    </location>
</feature>
<feature type="compositionally biased region" description="Basic and acidic residues" evidence="1">
    <location>
        <begin position="796"/>
        <end position="807"/>
    </location>
</feature>
<dbReference type="EMBL" id="CDMZ01000883">
    <property type="protein sequence ID" value="CUC09456.1"/>
    <property type="molecule type" value="Genomic_DNA"/>
</dbReference>
<accession>A0A0K6S7I1</accession>
<evidence type="ECO:0000256" key="1">
    <source>
        <dbReference type="SAM" id="MobiDB-lite"/>
    </source>
</evidence>
<dbReference type="VEuPathDB" id="CryptoDB:Cvel_542"/>
<feature type="compositionally biased region" description="Basic and acidic residues" evidence="1">
    <location>
        <begin position="1812"/>
        <end position="1822"/>
    </location>
</feature>
<sequence>MPTSSTNPKLYHVPSEDSTKFCPVFKKALLFDPKYLDKKPPFQPCSSSKDTRALERDREGGAGSSNFIANGTKSAKNEISKHMQLLNVYEDALGGPSFGPSAAFQAEERRTIRCLERDVLLASKKKSERGGQARKQGGAVSKEKVVYYAKDAKSKPVVERMDIRPYPPNPNNLTPQQMQQRAAAARFLKPLSETIGSVEHAQNLRLSPSFLRDVLPSMSVSRLVEIGTVPPDGVKPDEDPREQLIKALEALEGLEEGQGQLIVKDREPPTPGSTVRRASVVRRQSVLAQANLRSARGSIGSARGMPPSVKTPSRHPAEKMGMAGALAYADDSLLQQHINWVPVYACQLASAAVEYRTGRGGAFLMSGEGKGDAADEGDPSRMEDPLTYTDEGGARGDGRRRLSLAEAAADYFDRREPKRTKPDLLRTKTPEERMRLMKSEEDERAMIEAMREKCHGDIKVLTEILQRTQLEQLRVAVAEREAALLGGARRSLHLFFASVGGSVRSAVKNLLRMGCGPQQILQKWPLQTAAEESEILPELRRRLWKDRKTAFAHTPPAFAAAWMRTFHTQQNNLRASISRIAREGLKALSSKKERVRVDALKQSLRDTVITDCIPFNLLEAVDVPHPKQIPLPQPILETEAATCGGAEVNHTRSAVLQYMRKVGVEQVREVLGGEFEDLRAIEKKMDVREELRRLGRSHCNVKTPRGPEEDEICLLNPELRRETVPIPTVWERSVQQQQGGAKEEAAGEHSCVSTRTQTQAVTPAGGLLPPSPVPSVFKGESFFPPTPPGALAGFEDSSRAPPLRERGPLPSPLGNGKGPLFPSPSRQMTKTHPGNLFQSASASSPPAQEPRTPQQQPPSPRRGNEMVQVQEGAPRERGGSQRAKTTGPSGLKWSRLERIVDERTGLRQKDRVSLEPCPVHTFTASLSLPALHDRPGLVLSESQRNQTDQLGADTVRDPTTVPYLVRTPRLFGASNLEAAKAGRTACLPLTDLLIDMRTLAPQQKMVGNRVVGYANDPKRPTTRVVFEDQNQAQKTDTQDQSNNASPASPSIARGLSANALPVDADDVTSVGNGEKGEVGGSDCGPIPDDPLMDIPDNQSKASEGHEVRSEASSEFEDFSPRSARLKMEKKREQPDESWHGDCRWTDSNNPTGRAFLKDPERTRTPFHAQLFTWLEGKKKEQRKLKREEQKERMLLRTASDFPALSPPNAFALSTASSGFPQDTNSLYKTQPSMWPPHLRAPQGSPVPPVELFSSVRGGIHSEKLWRIWEASAPTAQRAAAQISSPFEKATNMTSRTISPISYVARSPQSVKFGDPGSRGGDKIRATPSSLKAPAAEKHDGLIIPAVVAGRNRGSLVPIFDQMSTAFRFRNDDSLKNVQTLLCMELEQMLESMNLIGELLKPRGLLPFGASAFFVSLPQTVIPQLQERLELRGPLEPGSRCTELPAFGKLLEPVDLQQAKRIADLKRQGTYNPKLHHGAGLGSLGGMDGGVNVREKLFRFDQLTAHESGIKQEDERAQEEEEEEEMGTHIPFPPMTPSIHHPALVRACTCASSSQSQAKGQTRGDKRATLRKSREALPSSVSPRGRDKSSRSPSSSQKLGGLAILVEEPAFSQEDKDRLQQEAARRKQRKGERRSCSGGGGDGNGGGESGSDSELDDPGESEGVFSLHRLHRLAQEAAQFVLFTQQQQEAEDSKQSRKKAKDVEERHAGPLQSPRKSALQAVPPFISRKPRVRFPLFLKLLSAYPSPDWKPFHQRERERENGWHKDSVTVSPRGHPRSPSRRKGMHRTSLSLSRSTNRITDPLHDPTGSLRGRQSEGDERKPEEEELSDPDAPPPLTGMAHDKALKLSGRLMEVNPSNLQSLQLAAVRARKAELGRKTGASLVPSAATREAGQQTEAREDARTRQTKALTTRFEPESLKGASGSPENLEAECEELFWVRTLAYLTSEDFTRLELGDDAYWLYKRGQRKLISGESLAE</sequence>
<feature type="compositionally biased region" description="Low complexity" evidence="1">
    <location>
        <begin position="1041"/>
        <end position="1050"/>
    </location>
</feature>
<feature type="region of interest" description="Disordered" evidence="1">
    <location>
        <begin position="1551"/>
        <end position="1664"/>
    </location>
</feature>
<feature type="region of interest" description="Disordered" evidence="1">
    <location>
        <begin position="1064"/>
        <end position="1145"/>
    </location>
</feature>
<feature type="region of interest" description="Disordered" evidence="1">
    <location>
        <begin position="1747"/>
        <end position="1839"/>
    </location>
</feature>
<protein>
    <submittedName>
        <fullName evidence="2">Uncharacterized protein</fullName>
    </submittedName>
</protein>
<feature type="region of interest" description="Disordered" evidence="1">
    <location>
        <begin position="1877"/>
        <end position="1924"/>
    </location>
</feature>
<feature type="compositionally biased region" description="Acidic residues" evidence="1">
    <location>
        <begin position="1515"/>
        <end position="1524"/>
    </location>
</feature>
<evidence type="ECO:0000313" key="2">
    <source>
        <dbReference type="EMBL" id="CUC09456.1"/>
    </source>
</evidence>
<feature type="compositionally biased region" description="Basic and acidic residues" evidence="1">
    <location>
        <begin position="369"/>
        <end position="384"/>
    </location>
</feature>
<reference evidence="2" key="1">
    <citation type="submission" date="2014-11" db="EMBL/GenBank/DDBJ databases">
        <title>Molecular phylogeny of cliff fern family Woodsiaceae with morphological implications.</title>
        <authorList>
            <person name="Shao Y.-Z."/>
            <person name="Wei R."/>
            <person name="Zhang X.-C."/>
        </authorList>
    </citation>
    <scope>NUCLEOTIDE SEQUENCE</scope>
</reference>
<feature type="compositionally biased region" description="Acidic residues" evidence="1">
    <location>
        <begin position="1650"/>
        <end position="1659"/>
    </location>
</feature>
<name>A0A0K6S7I1_9ALVE</name>
<feature type="compositionally biased region" description="Gly residues" evidence="1">
    <location>
        <begin position="1636"/>
        <end position="1648"/>
    </location>
</feature>
<feature type="compositionally biased region" description="Polar residues" evidence="1">
    <location>
        <begin position="751"/>
        <end position="761"/>
    </location>
</feature>
<feature type="region of interest" description="Disordered" evidence="1">
    <location>
        <begin position="1683"/>
        <end position="1724"/>
    </location>
</feature>
<feature type="compositionally biased region" description="Basic and acidic residues" evidence="1">
    <location>
        <begin position="49"/>
        <end position="60"/>
    </location>
</feature>
<organism evidence="2">
    <name type="scientific">Chromera velia CCMP2878</name>
    <dbReference type="NCBI Taxonomy" id="1169474"/>
    <lineage>
        <taxon>Eukaryota</taxon>
        <taxon>Sar</taxon>
        <taxon>Alveolata</taxon>
        <taxon>Colpodellida</taxon>
        <taxon>Chromeraceae</taxon>
        <taxon>Chromera</taxon>
    </lineage>
</organism>
<feature type="compositionally biased region" description="Low complexity" evidence="1">
    <location>
        <begin position="1786"/>
        <end position="1795"/>
    </location>
</feature>
<feature type="region of interest" description="Disordered" evidence="1">
    <location>
        <begin position="367"/>
        <end position="400"/>
    </location>
</feature>
<feature type="compositionally biased region" description="Basic and acidic residues" evidence="1">
    <location>
        <begin position="1749"/>
        <end position="1766"/>
    </location>
</feature>
<feature type="region of interest" description="Disordered" evidence="1">
    <location>
        <begin position="1029"/>
        <end position="1052"/>
    </location>
</feature>
<gene>
    <name evidence="2" type="ORF">Cvel_542.t1.CR1</name>
</gene>
<feature type="region of interest" description="Disordered" evidence="1">
    <location>
        <begin position="37"/>
        <end position="70"/>
    </location>
</feature>
<proteinExistence type="predicted"/>
<feature type="compositionally biased region" description="Polar residues" evidence="1">
    <location>
        <begin position="824"/>
        <end position="838"/>
    </location>
</feature>
<feature type="compositionally biased region" description="Polar residues" evidence="1">
    <location>
        <begin position="1029"/>
        <end position="1040"/>
    </location>
</feature>
<feature type="compositionally biased region" description="Basic and acidic residues" evidence="1">
    <location>
        <begin position="1690"/>
        <end position="1707"/>
    </location>
</feature>
<feature type="compositionally biased region" description="Basic and acidic residues" evidence="1">
    <location>
        <begin position="1125"/>
        <end position="1144"/>
    </location>
</feature>
<feature type="compositionally biased region" description="Basic and acidic residues" evidence="1">
    <location>
        <begin position="1102"/>
        <end position="1111"/>
    </location>
</feature>
<feature type="compositionally biased region" description="Low complexity" evidence="1">
    <location>
        <begin position="839"/>
        <end position="854"/>
    </location>
</feature>
<feature type="compositionally biased region" description="Basic residues" evidence="1">
    <location>
        <begin position="1773"/>
        <end position="1785"/>
    </location>
</feature>